<protein>
    <submittedName>
        <fullName evidence="1">Uncharacterized protein</fullName>
    </submittedName>
</protein>
<keyword evidence="2" id="KW-1185">Reference proteome</keyword>
<accession>A0A8J3KW25</accession>
<evidence type="ECO:0000313" key="1">
    <source>
        <dbReference type="EMBL" id="GIG02980.1"/>
    </source>
</evidence>
<dbReference type="EMBL" id="BONH01000065">
    <property type="protein sequence ID" value="GIG02980.1"/>
    <property type="molecule type" value="Genomic_DNA"/>
</dbReference>
<dbReference type="RefSeq" id="WP_120319386.1">
    <property type="nucleotide sequence ID" value="NZ_BONH01000065.1"/>
</dbReference>
<name>A0A8J3KW25_9ACTN</name>
<organism evidence="1 2">
    <name type="scientific">Catellatospora citrea</name>
    <dbReference type="NCBI Taxonomy" id="53366"/>
    <lineage>
        <taxon>Bacteria</taxon>
        <taxon>Bacillati</taxon>
        <taxon>Actinomycetota</taxon>
        <taxon>Actinomycetes</taxon>
        <taxon>Micromonosporales</taxon>
        <taxon>Micromonosporaceae</taxon>
        <taxon>Catellatospora</taxon>
    </lineage>
</organism>
<reference evidence="1 2" key="1">
    <citation type="submission" date="2021-01" db="EMBL/GenBank/DDBJ databases">
        <title>Whole genome shotgun sequence of Catellatospora citrea NBRC 14495.</title>
        <authorList>
            <person name="Komaki H."/>
            <person name="Tamura T."/>
        </authorList>
    </citation>
    <scope>NUCLEOTIDE SEQUENCE [LARGE SCALE GENOMIC DNA]</scope>
    <source>
        <strain evidence="1 2">NBRC 14495</strain>
    </source>
</reference>
<evidence type="ECO:0000313" key="2">
    <source>
        <dbReference type="Proteomes" id="UP000659904"/>
    </source>
</evidence>
<dbReference type="AlphaFoldDB" id="A0A8J3KW25"/>
<comment type="caution">
    <text evidence="1">The sequence shown here is derived from an EMBL/GenBank/DDBJ whole genome shotgun (WGS) entry which is preliminary data.</text>
</comment>
<proteinExistence type="predicted"/>
<sequence length="67" mass="7272">MYVNSDLALCLVDEASACRTDDADKVWRSAIREAIACNVPIEHVANRAKVSVEDILSIVSETQVVPA</sequence>
<gene>
    <name evidence="1" type="ORF">Cci01nite_80730</name>
</gene>
<dbReference type="Proteomes" id="UP000659904">
    <property type="component" value="Unassembled WGS sequence"/>
</dbReference>